<dbReference type="CDD" id="cd03341">
    <property type="entry name" value="TCP1_theta"/>
    <property type="match status" value="1"/>
</dbReference>
<dbReference type="InterPro" id="IPR017998">
    <property type="entry name" value="Chaperone_TCP-1"/>
</dbReference>
<keyword evidence="6 10" id="KW-0547">Nucleotide-binding</keyword>
<dbReference type="GO" id="GO:0140662">
    <property type="term" value="F:ATP-dependent protein folding chaperone"/>
    <property type="evidence" value="ECO:0007669"/>
    <property type="project" value="InterPro"/>
</dbReference>
<dbReference type="PROSITE" id="PS00751">
    <property type="entry name" value="TCP1_2"/>
    <property type="match status" value="1"/>
</dbReference>
<comment type="subunit">
    <text evidence="4">Component of the T-complex protein 1 (TCP1) complex.</text>
</comment>
<comment type="subcellular location">
    <subcellularLocation>
        <location evidence="2">Cytoplasm</location>
    </subcellularLocation>
</comment>
<gene>
    <name evidence="11" type="ORF">ROZALSC1DRAFT_18738</name>
</gene>
<dbReference type="GO" id="GO:0016887">
    <property type="term" value="F:ATP hydrolysis activity"/>
    <property type="evidence" value="ECO:0007669"/>
    <property type="project" value="InterPro"/>
</dbReference>
<dbReference type="Gene3D" id="1.10.560.10">
    <property type="entry name" value="GroEL-like equatorial domain"/>
    <property type="match status" value="1"/>
</dbReference>
<evidence type="ECO:0000256" key="9">
    <source>
        <dbReference type="ARBA" id="ARBA00029602"/>
    </source>
</evidence>
<accession>A0A4P9YQX3</accession>
<evidence type="ECO:0000256" key="1">
    <source>
        <dbReference type="ARBA" id="ARBA00002912"/>
    </source>
</evidence>
<dbReference type="SUPFAM" id="SSF48592">
    <property type="entry name" value="GroEL equatorial domain-like"/>
    <property type="match status" value="1"/>
</dbReference>
<dbReference type="InterPro" id="IPR002423">
    <property type="entry name" value="Cpn60/GroEL/TCP-1"/>
</dbReference>
<evidence type="ECO:0000256" key="3">
    <source>
        <dbReference type="ARBA" id="ARBA00008020"/>
    </source>
</evidence>
<evidence type="ECO:0000256" key="8">
    <source>
        <dbReference type="ARBA" id="ARBA00023186"/>
    </source>
</evidence>
<dbReference type="AlphaFoldDB" id="A0A4P9YQX3"/>
<dbReference type="EMBL" id="ML004909">
    <property type="protein sequence ID" value="RKP22104.1"/>
    <property type="molecule type" value="Genomic_DNA"/>
</dbReference>
<dbReference type="NCBIfam" id="TIGR02346">
    <property type="entry name" value="chap_CCT_theta"/>
    <property type="match status" value="1"/>
</dbReference>
<dbReference type="InterPro" id="IPR027410">
    <property type="entry name" value="TCP-1-like_intermed_sf"/>
</dbReference>
<evidence type="ECO:0000256" key="6">
    <source>
        <dbReference type="ARBA" id="ARBA00022741"/>
    </source>
</evidence>
<evidence type="ECO:0000313" key="12">
    <source>
        <dbReference type="Proteomes" id="UP000281549"/>
    </source>
</evidence>
<protein>
    <recommendedName>
        <fullName evidence="9">CCT-theta</fullName>
    </recommendedName>
</protein>
<dbReference type="FunFam" id="3.50.7.10:FF:000008">
    <property type="entry name" value="T-complex protein 1 subunit theta"/>
    <property type="match status" value="1"/>
</dbReference>
<dbReference type="PROSITE" id="PS00995">
    <property type="entry name" value="TCP1_3"/>
    <property type="match status" value="1"/>
</dbReference>
<reference evidence="12" key="1">
    <citation type="journal article" date="2018" name="Nat. Microbiol.">
        <title>Leveraging single-cell genomics to expand the fungal tree of life.</title>
        <authorList>
            <person name="Ahrendt S.R."/>
            <person name="Quandt C.A."/>
            <person name="Ciobanu D."/>
            <person name="Clum A."/>
            <person name="Salamov A."/>
            <person name="Andreopoulos B."/>
            <person name="Cheng J.F."/>
            <person name="Woyke T."/>
            <person name="Pelin A."/>
            <person name="Henrissat B."/>
            <person name="Reynolds N.K."/>
            <person name="Benny G.L."/>
            <person name="Smith M.E."/>
            <person name="James T.Y."/>
            <person name="Grigoriev I.V."/>
        </authorList>
    </citation>
    <scope>NUCLEOTIDE SEQUENCE [LARGE SCALE GENOMIC DNA]</scope>
    <source>
        <strain evidence="12">CSF55</strain>
    </source>
</reference>
<evidence type="ECO:0000256" key="5">
    <source>
        <dbReference type="ARBA" id="ARBA00022490"/>
    </source>
</evidence>
<keyword evidence="8 10" id="KW-0143">Chaperone</keyword>
<dbReference type="PANTHER" id="PTHR11353">
    <property type="entry name" value="CHAPERONIN"/>
    <property type="match status" value="1"/>
</dbReference>
<proteinExistence type="inferred from homology"/>
<dbReference type="PRINTS" id="PR00304">
    <property type="entry name" value="TCOMPLEXTCP1"/>
</dbReference>
<dbReference type="GO" id="GO:0051082">
    <property type="term" value="F:unfolded protein binding"/>
    <property type="evidence" value="ECO:0007669"/>
    <property type="project" value="InterPro"/>
</dbReference>
<keyword evidence="7 10" id="KW-0067">ATP-binding</keyword>
<evidence type="ECO:0000256" key="4">
    <source>
        <dbReference type="ARBA" id="ARBA00011381"/>
    </source>
</evidence>
<evidence type="ECO:0000256" key="7">
    <source>
        <dbReference type="ARBA" id="ARBA00022840"/>
    </source>
</evidence>
<dbReference type="InterPro" id="IPR027413">
    <property type="entry name" value="GROEL-like_equatorial_sf"/>
</dbReference>
<dbReference type="SUPFAM" id="SSF52029">
    <property type="entry name" value="GroEL apical domain-like"/>
    <property type="match status" value="1"/>
</dbReference>
<dbReference type="GO" id="GO:0005524">
    <property type="term" value="F:ATP binding"/>
    <property type="evidence" value="ECO:0007669"/>
    <property type="project" value="UniProtKB-KW"/>
</dbReference>
<dbReference type="Gene3D" id="3.30.260.10">
    <property type="entry name" value="TCP-1-like chaperonin intermediate domain"/>
    <property type="match status" value="1"/>
</dbReference>
<evidence type="ECO:0000313" key="11">
    <source>
        <dbReference type="EMBL" id="RKP22104.1"/>
    </source>
</evidence>
<dbReference type="Gene3D" id="3.50.7.10">
    <property type="entry name" value="GroEL"/>
    <property type="match status" value="1"/>
</dbReference>
<evidence type="ECO:0000256" key="2">
    <source>
        <dbReference type="ARBA" id="ARBA00004496"/>
    </source>
</evidence>
<dbReference type="GO" id="GO:0005832">
    <property type="term" value="C:chaperonin-containing T-complex"/>
    <property type="evidence" value="ECO:0007669"/>
    <property type="project" value="UniProtKB-ARBA"/>
</dbReference>
<dbReference type="InterPro" id="IPR012721">
    <property type="entry name" value="Chap_CCT_theta"/>
</dbReference>
<comment type="function">
    <text evidence="1">Molecular chaperone; assists the folding of proteins upon ATP hydrolysis.</text>
</comment>
<comment type="similarity">
    <text evidence="3 10">Belongs to the TCP-1 chaperonin family.</text>
</comment>
<dbReference type="Proteomes" id="UP000281549">
    <property type="component" value="Unassembled WGS sequence"/>
</dbReference>
<dbReference type="InterPro" id="IPR002194">
    <property type="entry name" value="Chaperonin_TCP-1_CS"/>
</dbReference>
<evidence type="ECO:0000256" key="10">
    <source>
        <dbReference type="RuleBase" id="RU004187"/>
    </source>
</evidence>
<organism evidence="11 12">
    <name type="scientific">Rozella allomycis (strain CSF55)</name>
    <dbReference type="NCBI Taxonomy" id="988480"/>
    <lineage>
        <taxon>Eukaryota</taxon>
        <taxon>Fungi</taxon>
        <taxon>Fungi incertae sedis</taxon>
        <taxon>Cryptomycota</taxon>
        <taxon>Cryptomycota incertae sedis</taxon>
        <taxon>Rozella</taxon>
    </lineage>
</organism>
<name>A0A4P9YQX3_ROZAC</name>
<dbReference type="SUPFAM" id="SSF54849">
    <property type="entry name" value="GroEL-intermediate domain like"/>
    <property type="match status" value="1"/>
</dbReference>
<keyword evidence="5" id="KW-0963">Cytoplasm</keyword>
<dbReference type="Pfam" id="PF00118">
    <property type="entry name" value="Cpn60_TCP1"/>
    <property type="match status" value="1"/>
</dbReference>
<dbReference type="InterPro" id="IPR027409">
    <property type="entry name" value="GroEL-like_apical_dom_sf"/>
</dbReference>
<sequence>MALKFKKTGLPTLLAEGTKHLQGPEETTYRNIEACQNLSKITCSSMGPNGRNKMIINHLEKLFVTNDAATILKELEVFHPAAKLLVMASQQQESEMGDGTNFVVAVAGELLGKAEEMLRMGLPLAEIIEGYELAVKEAEEMAERFVVDQVSDMKDKKQLMKIIKGVISAKQYGNEDFLGDIVADACLSVMPKNEKYFNVDNVRVVKILGGSHFDTKMVKGMVFHREPEGIVTRAEKAKVAIFTCAIDIGRTETKGTVLIKDAKEMLSYSKGEESRLENAIKGLADAGIKVLVTGSAVSDLALHFINRYGMMVLKILSKFELRRLCRVTGATVLARVGVPMAEEIGFCDVVETVEIGSDRCTVFRQEGESSKTVSIVVRGGTVNYLDDIERSIDDAVNNVKSIAKDNRLVAGAGAFEIELARSLLAHGEKIPGLKQYSVIKFGEALQIIPRTLVENAGFDSTAEIANLFALHEQGSATLGFNVEEGGQIDAAEEKIFDSLAIKLNALRLATDAALNVLRVDQIIMSKPAGGPKPRKPIANDED</sequence>